<evidence type="ECO:0000259" key="6">
    <source>
        <dbReference type="Pfam" id="PF13458"/>
    </source>
</evidence>
<dbReference type="InterPro" id="IPR028082">
    <property type="entry name" value="Peripla_BP_I"/>
</dbReference>
<evidence type="ECO:0000313" key="8">
    <source>
        <dbReference type="Proteomes" id="UP001595528"/>
    </source>
</evidence>
<dbReference type="EMBL" id="JBHRTR010000005">
    <property type="protein sequence ID" value="MFC3225971.1"/>
    <property type="molecule type" value="Genomic_DNA"/>
</dbReference>
<accession>A0ABV7KUL2</accession>
<evidence type="ECO:0000256" key="1">
    <source>
        <dbReference type="ARBA" id="ARBA00010062"/>
    </source>
</evidence>
<evidence type="ECO:0000256" key="4">
    <source>
        <dbReference type="ARBA" id="ARBA00022970"/>
    </source>
</evidence>
<protein>
    <submittedName>
        <fullName evidence="7">ABC transporter substrate-binding protein</fullName>
    </submittedName>
</protein>
<evidence type="ECO:0000313" key="7">
    <source>
        <dbReference type="EMBL" id="MFC3225971.1"/>
    </source>
</evidence>
<name>A0ABV7KUL2_9PROT</name>
<comment type="similarity">
    <text evidence="1">Belongs to the leucine-binding protein family.</text>
</comment>
<keyword evidence="8" id="KW-1185">Reference proteome</keyword>
<feature type="domain" description="Leucine-binding protein" evidence="6">
    <location>
        <begin position="44"/>
        <end position="390"/>
    </location>
</feature>
<dbReference type="InterPro" id="IPR051010">
    <property type="entry name" value="BCAA_transport"/>
</dbReference>
<reference evidence="8" key="1">
    <citation type="journal article" date="2019" name="Int. J. Syst. Evol. Microbiol.">
        <title>The Global Catalogue of Microorganisms (GCM) 10K type strain sequencing project: providing services to taxonomists for standard genome sequencing and annotation.</title>
        <authorList>
            <consortium name="The Broad Institute Genomics Platform"/>
            <consortium name="The Broad Institute Genome Sequencing Center for Infectious Disease"/>
            <person name="Wu L."/>
            <person name="Ma J."/>
        </authorList>
    </citation>
    <scope>NUCLEOTIDE SEQUENCE [LARGE SCALE GENOMIC DNA]</scope>
    <source>
        <strain evidence="8">KCTC 42964</strain>
    </source>
</reference>
<feature type="signal peptide" evidence="5">
    <location>
        <begin position="1"/>
        <end position="39"/>
    </location>
</feature>
<dbReference type="Gene3D" id="3.40.50.2300">
    <property type="match status" value="2"/>
</dbReference>
<keyword evidence="4" id="KW-0029">Amino-acid transport</keyword>
<sequence>MIQRNIHAGGGIGRAARRLTMAAALGATALAGLAGMASADDKVVKIGVLAALTGPNAADGQETVRGVQMAVEEANAAGGIAGYTFEVVEGDVKDHSAGAVTSAVERLLADEDVHFMLTGYASLTNFEIETMAEAEMPYMLAATSQQTRDIIAPDPDKYWCCWSLTPSFDAYETDVTPFVEALAKAGKIDLPNKTVAIVSSDNAYSKTISEGMKKKFTDSGWTITVDELVPFGEVSDWRPIISKIRQNPPDLVINTDYIPGNAATFLNQFLEDPTNSLVFLQYAPSVPEFVELTGEKSTGIVYNLLGGVIDSPKWPRGPELLKKFEDKYGTKSGAYGVGLYEMTNIYFDALQKVGDPTDHEAIGKAIGETDKKVAEGRLKFDPKTHLAIQGDDYIPITFFQIQSGNRVLISPTQFATGDFQLPPWMTKK</sequence>
<dbReference type="Pfam" id="PF13458">
    <property type="entry name" value="Peripla_BP_6"/>
    <property type="match status" value="1"/>
</dbReference>
<evidence type="ECO:0000256" key="2">
    <source>
        <dbReference type="ARBA" id="ARBA00022448"/>
    </source>
</evidence>
<evidence type="ECO:0000256" key="3">
    <source>
        <dbReference type="ARBA" id="ARBA00022729"/>
    </source>
</evidence>
<dbReference type="PRINTS" id="PR00337">
    <property type="entry name" value="LEUILEVALBP"/>
</dbReference>
<keyword evidence="2" id="KW-0813">Transport</keyword>
<dbReference type="RefSeq" id="WP_379897715.1">
    <property type="nucleotide sequence ID" value="NZ_JBHRTR010000005.1"/>
</dbReference>
<dbReference type="InterPro" id="IPR028081">
    <property type="entry name" value="Leu-bd"/>
</dbReference>
<dbReference type="PANTHER" id="PTHR30483">
    <property type="entry name" value="LEUCINE-SPECIFIC-BINDING PROTEIN"/>
    <property type="match status" value="1"/>
</dbReference>
<dbReference type="Proteomes" id="UP001595528">
    <property type="component" value="Unassembled WGS sequence"/>
</dbReference>
<dbReference type="SUPFAM" id="SSF53822">
    <property type="entry name" value="Periplasmic binding protein-like I"/>
    <property type="match status" value="1"/>
</dbReference>
<keyword evidence="3 5" id="KW-0732">Signal</keyword>
<comment type="caution">
    <text evidence="7">The sequence shown here is derived from an EMBL/GenBank/DDBJ whole genome shotgun (WGS) entry which is preliminary data.</text>
</comment>
<feature type="chain" id="PRO_5047381160" evidence="5">
    <location>
        <begin position="40"/>
        <end position="428"/>
    </location>
</feature>
<dbReference type="PANTHER" id="PTHR30483:SF6">
    <property type="entry name" value="PERIPLASMIC BINDING PROTEIN OF ABC TRANSPORTER FOR NATURAL AMINO ACIDS"/>
    <property type="match status" value="1"/>
</dbReference>
<organism evidence="7 8">
    <name type="scientific">Marinibaculum pumilum</name>
    <dbReference type="NCBI Taxonomy" id="1766165"/>
    <lineage>
        <taxon>Bacteria</taxon>
        <taxon>Pseudomonadati</taxon>
        <taxon>Pseudomonadota</taxon>
        <taxon>Alphaproteobacteria</taxon>
        <taxon>Rhodospirillales</taxon>
        <taxon>Rhodospirillaceae</taxon>
        <taxon>Marinibaculum</taxon>
    </lineage>
</organism>
<dbReference type="InterPro" id="IPR000709">
    <property type="entry name" value="Leu_Ile_Val-bd"/>
</dbReference>
<proteinExistence type="inferred from homology"/>
<gene>
    <name evidence="7" type="ORF">ACFOGJ_01930</name>
</gene>
<evidence type="ECO:0000256" key="5">
    <source>
        <dbReference type="SAM" id="SignalP"/>
    </source>
</evidence>